<dbReference type="Pfam" id="PF23598">
    <property type="entry name" value="LRR_14"/>
    <property type="match status" value="2"/>
</dbReference>
<evidence type="ECO:0000313" key="14">
    <source>
        <dbReference type="Proteomes" id="UP000006038"/>
    </source>
</evidence>
<dbReference type="SUPFAM" id="SSF52540">
    <property type="entry name" value="P-loop containing nucleoside triphosphate hydrolases"/>
    <property type="match status" value="1"/>
</dbReference>
<keyword evidence="5" id="KW-0611">Plant defense</keyword>
<feature type="domain" description="Disease resistance protein winged helix" evidence="10">
    <location>
        <begin position="415"/>
        <end position="492"/>
    </location>
</feature>
<dbReference type="SUPFAM" id="SSF52058">
    <property type="entry name" value="L domain-like"/>
    <property type="match status" value="2"/>
</dbReference>
<feature type="domain" description="Disease resistance R13L4/SHOC-2-like LRR" evidence="11">
    <location>
        <begin position="724"/>
        <end position="885"/>
    </location>
</feature>
<evidence type="ECO:0000256" key="4">
    <source>
        <dbReference type="ARBA" id="ARBA00022741"/>
    </source>
</evidence>
<evidence type="ECO:0000259" key="10">
    <source>
        <dbReference type="Pfam" id="PF23559"/>
    </source>
</evidence>
<evidence type="ECO:0000256" key="6">
    <source>
        <dbReference type="ARBA" id="ARBA00022840"/>
    </source>
</evidence>
<dbReference type="KEGG" id="obr:102714413"/>
<keyword evidence="6" id="KW-0067">ATP-binding</keyword>
<dbReference type="Gene3D" id="3.80.10.10">
    <property type="entry name" value="Ribonuclease Inhibitor"/>
    <property type="match status" value="4"/>
</dbReference>
<dbReference type="InterPro" id="IPR006553">
    <property type="entry name" value="Leu-rich_rpt_Cys-con_subtyp"/>
</dbReference>
<dbReference type="Pfam" id="PF00931">
    <property type="entry name" value="NB-ARC"/>
    <property type="match status" value="1"/>
</dbReference>
<keyword evidence="4" id="KW-0547">Nucleotide-binding</keyword>
<keyword evidence="3" id="KW-0677">Repeat</keyword>
<evidence type="ECO:0000256" key="5">
    <source>
        <dbReference type="ARBA" id="ARBA00022821"/>
    </source>
</evidence>
<protein>
    <submittedName>
        <fullName evidence="13">Uncharacterized protein</fullName>
    </submittedName>
</protein>
<dbReference type="GeneID" id="102714413"/>
<dbReference type="InterPro" id="IPR058922">
    <property type="entry name" value="WHD_DRP"/>
</dbReference>
<dbReference type="InterPro" id="IPR041118">
    <property type="entry name" value="Rx_N"/>
</dbReference>
<dbReference type="InterPro" id="IPR042197">
    <property type="entry name" value="Apaf_helical"/>
</dbReference>
<feature type="domain" description="Disease resistance N-terminal" evidence="9">
    <location>
        <begin position="13"/>
        <end position="94"/>
    </location>
</feature>
<dbReference type="SMART" id="SM00367">
    <property type="entry name" value="LRR_CC"/>
    <property type="match status" value="6"/>
</dbReference>
<evidence type="ECO:0000259" key="12">
    <source>
        <dbReference type="Pfam" id="PF25019"/>
    </source>
</evidence>
<evidence type="ECO:0000256" key="7">
    <source>
        <dbReference type="ARBA" id="ARBA00023054"/>
    </source>
</evidence>
<reference evidence="13" key="2">
    <citation type="submission" date="2013-04" db="UniProtKB">
        <authorList>
            <consortium name="EnsemblPlants"/>
        </authorList>
    </citation>
    <scope>IDENTIFICATION</scope>
</reference>
<keyword evidence="2" id="KW-0433">Leucine-rich repeat</keyword>
<name>J3N6T7_ORYBR</name>
<dbReference type="PANTHER" id="PTHR36766:SF73">
    <property type="entry name" value="NB-ARC DOMAIN-CONTAINING PROTEIN"/>
    <property type="match status" value="1"/>
</dbReference>
<evidence type="ECO:0000256" key="2">
    <source>
        <dbReference type="ARBA" id="ARBA00022614"/>
    </source>
</evidence>
<evidence type="ECO:0000259" key="8">
    <source>
        <dbReference type="Pfam" id="PF00931"/>
    </source>
</evidence>
<dbReference type="GO" id="GO:0005524">
    <property type="term" value="F:ATP binding"/>
    <property type="evidence" value="ECO:0007669"/>
    <property type="project" value="UniProtKB-KW"/>
</dbReference>
<dbReference type="OrthoDB" id="676015at2759"/>
<dbReference type="InterPro" id="IPR002182">
    <property type="entry name" value="NB-ARC"/>
</dbReference>
<dbReference type="HOGENOM" id="CLU_000837_8_7_1"/>
<feature type="domain" description="Disease resistance R13L4/SHOC-2-like LRR" evidence="11">
    <location>
        <begin position="536"/>
        <end position="708"/>
    </location>
</feature>
<proteinExistence type="inferred from homology"/>
<dbReference type="InterPro" id="IPR027417">
    <property type="entry name" value="P-loop_NTPase"/>
</dbReference>
<dbReference type="InterPro" id="IPR056789">
    <property type="entry name" value="LRR_R13L1-DRL21"/>
</dbReference>
<keyword evidence="14" id="KW-1185">Reference proteome</keyword>
<dbReference type="PRINTS" id="PR00364">
    <property type="entry name" value="DISEASERSIST"/>
</dbReference>
<dbReference type="Gene3D" id="1.10.10.10">
    <property type="entry name" value="Winged helix-like DNA-binding domain superfamily/Winged helix DNA-binding domain"/>
    <property type="match status" value="1"/>
</dbReference>
<dbReference type="InterPro" id="IPR055414">
    <property type="entry name" value="LRR_R13L4/SHOC2-like"/>
</dbReference>
<feature type="domain" description="R13L1/DRL21-like LRR repeat region" evidence="12">
    <location>
        <begin position="972"/>
        <end position="1092"/>
    </location>
</feature>
<dbReference type="eggNOG" id="KOG4658">
    <property type="taxonomic scope" value="Eukaryota"/>
</dbReference>
<dbReference type="GO" id="GO:0051707">
    <property type="term" value="P:response to other organism"/>
    <property type="evidence" value="ECO:0007669"/>
    <property type="project" value="UniProtKB-ARBA"/>
</dbReference>
<sequence length="1434" mass="161515">MAAVGGMLTGAVLTMVSKQIGSAIGGQVKLHWDFDEDLENMKMTLETLEAFLSDAERRSVAEESVRLWLKRLKNAVYDISDMIEVFQANTTRGSKIMIPCLAIGPNIEMAKQMKRMRDKLENIAKQHNNFSFMSESYSNRQQLLYSERRTSPKVEEAAIVGMTQEKQNILDCLSDNLLTQDFIILAIYGMGGIGKTTLAQLVFKDKRFKEYSQVWVYVSQDFDLDKIESSIISQLSKREPSMTTDLEMATPDMKIIIVLDDLWENNGFKLDNLKLRLNVGKGAKVIVIVTTREEGIARRFSTVTPYLLKPLSYEMCWELIKQKCAFKDRDDKEWLESIGIEIARKCGGVALAALSLGYMLHSKGVDEWESVRDSNILNEPTSDDVSSPYHVLASLKLSYVRMKPCLKMCFGYCAIFPKGQKMVKDDLILQWISLDFIEPSKVYSPRQIGEIYVTELLGMSFLQHYSKSSSSVTAHEGNVTLLTMHDLVHDLARSVMVDEILVSSEQDKNGKSSYRYALLNDSSKPLKSFTKFPAKIRALRFVDCAKSVLHDGAFSGAKYLRVLDLSECSVQKLPDSVGDLRQLRYLSAPGIQDTMIPGCITKLPKLIYLNLSGSSMLFSLPESIGEMGSLMYLDLSGCSGIQRVPQSFGKLNLSYLDLSNCSSLKGVSEILGNLTKLQHLNLSYCQYVEKLGNLGNLTKLRYFHFSSSGSPGVSEKDVFGGGTKLEYLNLSTEFTDTKIKRLPEAVGSFIKLKYLNLSGWTELEELPRSWGALQNLIHLDLSNCYKIKGVPETLGSLTKLQNLNLSYCCCYRETRCQLIGLEEVVGKLTALRNLYLSKCLDTLFFGIKGKYRDEQMEMYTSELVCQNFLASLSSLTNLEELDLSDNLSIKTLPESIGDLENLHTLNLSSCDGLCQLPRVMREMESLKHLNVSSCYHLDKSTVPKFDSSAVLLPHFVVQAWDRESSSNVFLLQDVNTTELEISKLENVVSVKEAQRIRLKEKEIISELSLSWTRDARRFVEDQNVLAELEPSGQLYEFKLQGYSSAAFPDWLMDVASHRFPWLKSIDLVDLPNCTCLPPLGQLQQLETLSLDGLNGITKIDGQFCGGSSGAFHRLKSFSMSNMEGLEEWRTRYSSSGNGRCTRKFMFPRLKKLKIHHCPKLSLRSRPPKAVHWEIEGSDNVISSWPRASASSSSAVPIYKLIIKSCRLPLHQWSLLQRLTIKSLVIESCSDLNSSSPEIAQALSCSLQELFLKWDDDNPELPSWMSMLTHLNSLHISTRCPELKVSGGVMKQLSSLRLLTLHECAAMASLPEWLGELPSLCELRIEKCPRLNNLKRAMDDRRLTSIRSLHVKSCESISVLPESLGELMSLEVLHIDGCISIKSLPKSIQKLTNLVSVRVHSSPELEKWCELEENKNRFSHLLNKHDDCDYNHGTG</sequence>
<dbReference type="Gramene" id="OB11G15230.1">
    <property type="protein sequence ID" value="OB11G15230.1"/>
    <property type="gene ID" value="OB11G15230"/>
</dbReference>
<dbReference type="PANTHER" id="PTHR36766">
    <property type="entry name" value="PLANT BROAD-SPECTRUM MILDEW RESISTANCE PROTEIN RPW8"/>
    <property type="match status" value="1"/>
</dbReference>
<dbReference type="InterPro" id="IPR032675">
    <property type="entry name" value="LRR_dom_sf"/>
</dbReference>
<dbReference type="OMA" id="HIDGCIS"/>
<dbReference type="EnsemblPlants" id="OB11G15230.1">
    <property type="protein sequence ID" value="OB11G15230.1"/>
    <property type="gene ID" value="OB11G15230"/>
</dbReference>
<feature type="domain" description="NB-ARC" evidence="8">
    <location>
        <begin position="170"/>
        <end position="325"/>
    </location>
</feature>
<evidence type="ECO:0000259" key="9">
    <source>
        <dbReference type="Pfam" id="PF18052"/>
    </source>
</evidence>
<dbReference type="Gene3D" id="3.40.50.300">
    <property type="entry name" value="P-loop containing nucleotide triphosphate hydrolases"/>
    <property type="match status" value="1"/>
</dbReference>
<dbReference type="Gene3D" id="1.20.5.4130">
    <property type="match status" value="1"/>
</dbReference>
<dbReference type="Pfam" id="PF25019">
    <property type="entry name" value="LRR_R13L1-DRL21"/>
    <property type="match status" value="1"/>
</dbReference>
<comment type="similarity">
    <text evidence="1">Belongs to the disease resistance NB-LRR family.</text>
</comment>
<dbReference type="RefSeq" id="XP_006663295.1">
    <property type="nucleotide sequence ID" value="XM_006663232.2"/>
</dbReference>
<dbReference type="Gene3D" id="1.10.8.430">
    <property type="entry name" value="Helical domain of apoptotic protease-activating factors"/>
    <property type="match status" value="1"/>
</dbReference>
<organism evidence="13">
    <name type="scientific">Oryza brachyantha</name>
    <name type="common">malo sina</name>
    <dbReference type="NCBI Taxonomy" id="4533"/>
    <lineage>
        <taxon>Eukaryota</taxon>
        <taxon>Viridiplantae</taxon>
        <taxon>Streptophyta</taxon>
        <taxon>Embryophyta</taxon>
        <taxon>Tracheophyta</taxon>
        <taxon>Spermatophyta</taxon>
        <taxon>Magnoliopsida</taxon>
        <taxon>Liliopsida</taxon>
        <taxon>Poales</taxon>
        <taxon>Poaceae</taxon>
        <taxon>BOP clade</taxon>
        <taxon>Oryzoideae</taxon>
        <taxon>Oryzeae</taxon>
        <taxon>Oryzinae</taxon>
        <taxon>Oryza</taxon>
    </lineage>
</organism>
<reference evidence="13" key="1">
    <citation type="journal article" date="2013" name="Nat. Commun.">
        <title>Whole-genome sequencing of Oryza brachyantha reveals mechanisms underlying Oryza genome evolution.</title>
        <authorList>
            <person name="Chen J."/>
            <person name="Huang Q."/>
            <person name="Gao D."/>
            <person name="Wang J."/>
            <person name="Lang Y."/>
            <person name="Liu T."/>
            <person name="Li B."/>
            <person name="Bai Z."/>
            <person name="Luis Goicoechea J."/>
            <person name="Liang C."/>
            <person name="Chen C."/>
            <person name="Zhang W."/>
            <person name="Sun S."/>
            <person name="Liao Y."/>
            <person name="Zhang X."/>
            <person name="Yang L."/>
            <person name="Song C."/>
            <person name="Wang M."/>
            <person name="Shi J."/>
            <person name="Liu G."/>
            <person name="Liu J."/>
            <person name="Zhou H."/>
            <person name="Zhou W."/>
            <person name="Yu Q."/>
            <person name="An N."/>
            <person name="Chen Y."/>
            <person name="Cai Q."/>
            <person name="Wang B."/>
            <person name="Liu B."/>
            <person name="Min J."/>
            <person name="Huang Y."/>
            <person name="Wu H."/>
            <person name="Li Z."/>
            <person name="Zhang Y."/>
            <person name="Yin Y."/>
            <person name="Song W."/>
            <person name="Jiang J."/>
            <person name="Jackson S.A."/>
            <person name="Wing R.A."/>
            <person name="Wang J."/>
            <person name="Chen M."/>
        </authorList>
    </citation>
    <scope>NUCLEOTIDE SEQUENCE [LARGE SCALE GENOMIC DNA]</scope>
    <source>
        <strain evidence="13">cv. IRGC 101232</strain>
    </source>
</reference>
<evidence type="ECO:0000256" key="1">
    <source>
        <dbReference type="ARBA" id="ARBA00008894"/>
    </source>
</evidence>
<gene>
    <name evidence="13" type="primary">LOC102714413</name>
</gene>
<dbReference type="GO" id="GO:0006952">
    <property type="term" value="P:defense response"/>
    <property type="evidence" value="ECO:0007669"/>
    <property type="project" value="UniProtKB-KW"/>
</dbReference>
<dbReference type="Proteomes" id="UP000006038">
    <property type="component" value="Chromosome 11"/>
</dbReference>
<dbReference type="SUPFAM" id="SSF52047">
    <property type="entry name" value="RNI-like"/>
    <property type="match status" value="1"/>
</dbReference>
<evidence type="ECO:0000256" key="3">
    <source>
        <dbReference type="ARBA" id="ARBA00022737"/>
    </source>
</evidence>
<evidence type="ECO:0000313" key="13">
    <source>
        <dbReference type="EnsemblPlants" id="OB11G15230.1"/>
    </source>
</evidence>
<dbReference type="InterPro" id="IPR036388">
    <property type="entry name" value="WH-like_DNA-bd_sf"/>
</dbReference>
<dbReference type="Pfam" id="PF23559">
    <property type="entry name" value="WHD_DRP"/>
    <property type="match status" value="1"/>
</dbReference>
<evidence type="ECO:0000259" key="11">
    <source>
        <dbReference type="Pfam" id="PF23598"/>
    </source>
</evidence>
<dbReference type="STRING" id="4533.J3N6T7"/>
<accession>J3N6T7</accession>
<dbReference type="Pfam" id="PF18052">
    <property type="entry name" value="Rx_N"/>
    <property type="match status" value="1"/>
</dbReference>
<dbReference type="GO" id="GO:0043531">
    <property type="term" value="F:ADP binding"/>
    <property type="evidence" value="ECO:0007669"/>
    <property type="project" value="InterPro"/>
</dbReference>
<keyword evidence="7" id="KW-0175">Coiled coil</keyword>